<gene>
    <name evidence="8" type="ORF">HW555_010070</name>
</gene>
<dbReference type="InterPro" id="IPR004895">
    <property type="entry name" value="Prenylated_rab_accept_PRA1"/>
</dbReference>
<keyword evidence="6 7" id="KW-0472">Membrane</keyword>
<evidence type="ECO:0000256" key="3">
    <source>
        <dbReference type="ARBA" id="ARBA00006483"/>
    </source>
</evidence>
<evidence type="ECO:0000256" key="4">
    <source>
        <dbReference type="ARBA" id="ARBA00022692"/>
    </source>
</evidence>
<dbReference type="EMBL" id="JACKWZ010000238">
    <property type="protein sequence ID" value="KAF9411024.1"/>
    <property type="molecule type" value="Genomic_DNA"/>
</dbReference>
<dbReference type="GO" id="GO:0005794">
    <property type="term" value="C:Golgi apparatus"/>
    <property type="evidence" value="ECO:0007669"/>
    <property type="project" value="TreeGrafter"/>
</dbReference>
<sequence length="202" mass="22368">KMSENVNIDLSGEINATTEKKGFQKYVNDMELLLQHVRSGAGPALLMGVLASRRPWTQFVATDNFKVVPPSVPRLSRRFYRNVEYFQANYLMVFLGLFAYCLITSPLLLIAMVASFFGYRKLTAGPSTWKPKIGGWELSKTQQYAVAAGCSMALCWLAGAGAVLFWVLGATVTVVALHASFFDAEALPQSEDPEQFPMIEQV</sequence>
<feature type="transmembrane region" description="Helical" evidence="7">
    <location>
        <begin position="144"/>
        <end position="168"/>
    </location>
</feature>
<evidence type="ECO:0000256" key="7">
    <source>
        <dbReference type="RuleBase" id="RU363107"/>
    </source>
</evidence>
<evidence type="ECO:0000313" key="8">
    <source>
        <dbReference type="EMBL" id="KAF9411024.1"/>
    </source>
</evidence>
<dbReference type="GO" id="GO:0016020">
    <property type="term" value="C:membrane"/>
    <property type="evidence" value="ECO:0007669"/>
    <property type="project" value="UniProtKB-SubCell"/>
</dbReference>
<reference evidence="8" key="1">
    <citation type="submission" date="2020-08" db="EMBL/GenBank/DDBJ databases">
        <title>Spodoptera exigua strain:BAW_Kor-Di-RS1 Genome sequencing and assembly.</title>
        <authorList>
            <person name="Kim J."/>
            <person name="Nam H.Y."/>
            <person name="Kwon M."/>
            <person name="Choi J.H."/>
            <person name="Cho S.R."/>
            <person name="Kim G.-H."/>
        </authorList>
    </citation>
    <scope>NUCLEOTIDE SEQUENCE</scope>
    <source>
        <strain evidence="8">BAW_Kor-Di-RS1</strain>
        <tissue evidence="8">Whole-body</tissue>
    </source>
</reference>
<keyword evidence="4 7" id="KW-0812">Transmembrane</keyword>
<dbReference type="Pfam" id="PF03208">
    <property type="entry name" value="PRA1"/>
    <property type="match status" value="1"/>
</dbReference>
<dbReference type="Proteomes" id="UP000648187">
    <property type="component" value="Unassembled WGS sequence"/>
</dbReference>
<evidence type="ECO:0000313" key="9">
    <source>
        <dbReference type="Proteomes" id="UP000648187"/>
    </source>
</evidence>
<protein>
    <recommendedName>
        <fullName evidence="7">PRA1 family protein</fullName>
    </recommendedName>
</protein>
<comment type="similarity">
    <text evidence="3 7">Belongs to the PRA1 family.</text>
</comment>
<evidence type="ECO:0000256" key="5">
    <source>
        <dbReference type="ARBA" id="ARBA00022989"/>
    </source>
</evidence>
<proteinExistence type="inferred from homology"/>
<comment type="caution">
    <text evidence="8">The sequence shown here is derived from an EMBL/GenBank/DDBJ whole genome shotgun (WGS) entry which is preliminary data.</text>
</comment>
<dbReference type="PANTHER" id="PTHR19317">
    <property type="entry name" value="PRENYLATED RAB ACCEPTOR 1-RELATED"/>
    <property type="match status" value="1"/>
</dbReference>
<keyword evidence="9" id="KW-1185">Reference proteome</keyword>
<organism evidence="8 9">
    <name type="scientific">Spodoptera exigua</name>
    <name type="common">Beet armyworm</name>
    <name type="synonym">Noctua fulgens</name>
    <dbReference type="NCBI Taxonomy" id="7107"/>
    <lineage>
        <taxon>Eukaryota</taxon>
        <taxon>Metazoa</taxon>
        <taxon>Ecdysozoa</taxon>
        <taxon>Arthropoda</taxon>
        <taxon>Hexapoda</taxon>
        <taxon>Insecta</taxon>
        <taxon>Pterygota</taxon>
        <taxon>Neoptera</taxon>
        <taxon>Endopterygota</taxon>
        <taxon>Lepidoptera</taxon>
        <taxon>Glossata</taxon>
        <taxon>Ditrysia</taxon>
        <taxon>Noctuoidea</taxon>
        <taxon>Noctuidae</taxon>
        <taxon>Amphipyrinae</taxon>
        <taxon>Spodoptera</taxon>
    </lineage>
</organism>
<evidence type="ECO:0000256" key="6">
    <source>
        <dbReference type="ARBA" id="ARBA00023136"/>
    </source>
</evidence>
<keyword evidence="5 7" id="KW-1133">Transmembrane helix</keyword>
<evidence type="ECO:0000256" key="1">
    <source>
        <dbReference type="ARBA" id="ARBA00004141"/>
    </source>
</evidence>
<dbReference type="GO" id="GO:0008021">
    <property type="term" value="C:synaptic vesicle"/>
    <property type="evidence" value="ECO:0007669"/>
    <property type="project" value="UniProtKB-SubCell"/>
</dbReference>
<dbReference type="PANTHER" id="PTHR19317:SF0">
    <property type="entry name" value="PRENYLATED RAB ACCEPTOR PROTEIN 1"/>
    <property type="match status" value="1"/>
</dbReference>
<dbReference type="AlphaFoldDB" id="A0A835L636"/>
<feature type="non-terminal residue" evidence="8">
    <location>
        <position position="1"/>
    </location>
</feature>
<feature type="transmembrane region" description="Helical" evidence="7">
    <location>
        <begin position="90"/>
        <end position="119"/>
    </location>
</feature>
<evidence type="ECO:0000256" key="2">
    <source>
        <dbReference type="ARBA" id="ARBA00004234"/>
    </source>
</evidence>
<comment type="subcellular location">
    <subcellularLocation>
        <location evidence="2">Cytoplasmic vesicle</location>
        <location evidence="2">Secretory vesicle</location>
        <location evidence="2">Synaptic vesicle</location>
    </subcellularLocation>
    <subcellularLocation>
        <location evidence="1 7">Membrane</location>
        <topology evidence="1 7">Multi-pass membrane protein</topology>
    </subcellularLocation>
</comment>
<name>A0A835L636_SPOEX</name>
<accession>A0A835L636</accession>